<keyword evidence="2" id="KW-1133">Transmembrane helix</keyword>
<dbReference type="EMBL" id="KB822719">
    <property type="protein sequence ID" value="ETN41867.1"/>
    <property type="molecule type" value="Genomic_DNA"/>
</dbReference>
<dbReference type="AlphaFoldDB" id="W2RZM2"/>
<dbReference type="RefSeq" id="XP_008716376.1">
    <property type="nucleotide sequence ID" value="XM_008718154.1"/>
</dbReference>
<feature type="transmembrane region" description="Helical" evidence="2">
    <location>
        <begin position="154"/>
        <end position="173"/>
    </location>
</feature>
<feature type="transmembrane region" description="Helical" evidence="2">
    <location>
        <begin position="185"/>
        <end position="211"/>
    </location>
</feature>
<feature type="domain" description="DUF7719" evidence="3">
    <location>
        <begin position="194"/>
        <end position="261"/>
    </location>
</feature>
<dbReference type="Proteomes" id="UP000030752">
    <property type="component" value="Unassembled WGS sequence"/>
</dbReference>
<feature type="region of interest" description="Disordered" evidence="1">
    <location>
        <begin position="1"/>
        <end position="37"/>
    </location>
</feature>
<evidence type="ECO:0000256" key="1">
    <source>
        <dbReference type="SAM" id="MobiDB-lite"/>
    </source>
</evidence>
<dbReference type="PANTHER" id="PTHR37846:SF1">
    <property type="entry name" value="DEACETYLASE-LIKE PROTEIN"/>
    <property type="match status" value="1"/>
</dbReference>
<feature type="transmembrane region" description="Helical" evidence="2">
    <location>
        <begin position="124"/>
        <end position="142"/>
    </location>
</feature>
<feature type="transmembrane region" description="Helical" evidence="2">
    <location>
        <begin position="231"/>
        <end position="257"/>
    </location>
</feature>
<evidence type="ECO:0000259" key="3">
    <source>
        <dbReference type="Pfam" id="PF24841"/>
    </source>
</evidence>
<dbReference type="HOGENOM" id="CLU_074873_0_0_1"/>
<proteinExistence type="predicted"/>
<protein>
    <recommendedName>
        <fullName evidence="3">DUF7719 domain-containing protein</fullName>
    </recommendedName>
</protein>
<dbReference type="OrthoDB" id="5597489at2759"/>
<reference evidence="4 5" key="1">
    <citation type="submission" date="2013-03" db="EMBL/GenBank/DDBJ databases">
        <title>The Genome Sequence of Phialophora europaea CBS 101466.</title>
        <authorList>
            <consortium name="The Broad Institute Genomics Platform"/>
            <person name="Cuomo C."/>
            <person name="de Hoog S."/>
            <person name="Gorbushina A."/>
            <person name="Walker B."/>
            <person name="Young S.K."/>
            <person name="Zeng Q."/>
            <person name="Gargeya S."/>
            <person name="Fitzgerald M."/>
            <person name="Haas B."/>
            <person name="Abouelleil A."/>
            <person name="Allen A.W."/>
            <person name="Alvarado L."/>
            <person name="Arachchi H.M."/>
            <person name="Berlin A.M."/>
            <person name="Chapman S.B."/>
            <person name="Gainer-Dewar J."/>
            <person name="Goldberg J."/>
            <person name="Griggs A."/>
            <person name="Gujja S."/>
            <person name="Hansen M."/>
            <person name="Howarth C."/>
            <person name="Imamovic A."/>
            <person name="Ireland A."/>
            <person name="Larimer J."/>
            <person name="McCowan C."/>
            <person name="Murphy C."/>
            <person name="Pearson M."/>
            <person name="Poon T.W."/>
            <person name="Priest M."/>
            <person name="Roberts A."/>
            <person name="Saif S."/>
            <person name="Shea T."/>
            <person name="Sisk P."/>
            <person name="Sykes S."/>
            <person name="Wortman J."/>
            <person name="Nusbaum C."/>
            <person name="Birren B."/>
        </authorList>
    </citation>
    <scope>NUCLEOTIDE SEQUENCE [LARGE SCALE GENOMIC DNA]</scope>
    <source>
        <strain evidence="4 5">CBS 101466</strain>
    </source>
</reference>
<accession>W2RZM2</accession>
<dbReference type="eggNOG" id="ENOG502S6U5">
    <property type="taxonomic scope" value="Eukaryota"/>
</dbReference>
<evidence type="ECO:0000256" key="2">
    <source>
        <dbReference type="SAM" id="Phobius"/>
    </source>
</evidence>
<evidence type="ECO:0000313" key="4">
    <source>
        <dbReference type="EMBL" id="ETN41867.1"/>
    </source>
</evidence>
<dbReference type="InParanoid" id="W2RZM2"/>
<feature type="compositionally biased region" description="Polar residues" evidence="1">
    <location>
        <begin position="10"/>
        <end position="21"/>
    </location>
</feature>
<dbReference type="PANTHER" id="PTHR37846">
    <property type="entry name" value="YALI0B21296P"/>
    <property type="match status" value="1"/>
</dbReference>
<organism evidence="4 5">
    <name type="scientific">Cyphellophora europaea (strain CBS 101466)</name>
    <name type="common">Phialophora europaea</name>
    <dbReference type="NCBI Taxonomy" id="1220924"/>
    <lineage>
        <taxon>Eukaryota</taxon>
        <taxon>Fungi</taxon>
        <taxon>Dikarya</taxon>
        <taxon>Ascomycota</taxon>
        <taxon>Pezizomycotina</taxon>
        <taxon>Eurotiomycetes</taxon>
        <taxon>Chaetothyriomycetidae</taxon>
        <taxon>Chaetothyriales</taxon>
        <taxon>Cyphellophoraceae</taxon>
        <taxon>Cyphellophora</taxon>
    </lineage>
</organism>
<name>W2RZM2_CYPE1</name>
<dbReference type="STRING" id="1220924.W2RZM2"/>
<dbReference type="GeneID" id="19971145"/>
<dbReference type="InterPro" id="IPR056136">
    <property type="entry name" value="DUF7719"/>
</dbReference>
<keyword evidence="2" id="KW-0812">Transmembrane</keyword>
<keyword evidence="5" id="KW-1185">Reference proteome</keyword>
<keyword evidence="2" id="KW-0472">Membrane</keyword>
<dbReference type="VEuPathDB" id="FungiDB:HMPREF1541_03806"/>
<dbReference type="Pfam" id="PF24841">
    <property type="entry name" value="DUF7719"/>
    <property type="match status" value="1"/>
</dbReference>
<evidence type="ECO:0000313" key="5">
    <source>
        <dbReference type="Proteomes" id="UP000030752"/>
    </source>
</evidence>
<gene>
    <name evidence="4" type="ORF">HMPREF1541_03806</name>
</gene>
<sequence>MGNRKERRAQGSSQAITSASDIPSMRPSDDPRNSKKPAKTLLDIAAERQAIQSHLPAGPTLRESNVVNVTIDDDGNVRTLDGSPLPNGLSSTTQDGKVVAQTGSDGIVTEEDGVAEIPPIMDTLLLSLPLSAVHFTLAVLTMHQYAQELRMLPLLWDTIFIAFPTLTLLVHLFRGHVLPVRVSDGVRTAVLVLRSLVYLAVANAAGCYLLMLTNDRGYYAVMKKAPAVGTVWVWAVLEMGLVGAVAGVAGPAAFAWWRGYGL</sequence>